<keyword evidence="2" id="KW-1185">Reference proteome</keyword>
<proteinExistence type="predicted"/>
<accession>A0ABZ2PP12</accession>
<gene>
    <name evidence="1" type="ORF">WDS16_03915</name>
</gene>
<evidence type="ECO:0000313" key="2">
    <source>
        <dbReference type="Proteomes" id="UP001432000"/>
    </source>
</evidence>
<dbReference type="Proteomes" id="UP001432000">
    <property type="component" value="Chromosome"/>
</dbReference>
<evidence type="ECO:0000313" key="1">
    <source>
        <dbReference type="EMBL" id="WXG69712.1"/>
    </source>
</evidence>
<name>A0ABZ2PP12_9NOCA</name>
<protein>
    <submittedName>
        <fullName evidence="1">Uncharacterized protein</fullName>
    </submittedName>
</protein>
<sequence>MDERLRLHAVFDFYGERDFLASGVVTAALLGRDPTPVRALVRETGH</sequence>
<organism evidence="1 2">
    <name type="scientific">Rhodococcus sovatensis</name>
    <dbReference type="NCBI Taxonomy" id="1805840"/>
    <lineage>
        <taxon>Bacteria</taxon>
        <taxon>Bacillati</taxon>
        <taxon>Actinomycetota</taxon>
        <taxon>Actinomycetes</taxon>
        <taxon>Mycobacteriales</taxon>
        <taxon>Nocardiaceae</taxon>
        <taxon>Rhodococcus</taxon>
    </lineage>
</organism>
<dbReference type="RefSeq" id="WP_338890661.1">
    <property type="nucleotide sequence ID" value="NZ_CP147846.1"/>
</dbReference>
<dbReference type="EMBL" id="CP147846">
    <property type="protein sequence ID" value="WXG69712.1"/>
    <property type="molecule type" value="Genomic_DNA"/>
</dbReference>
<reference evidence="1 2" key="1">
    <citation type="submission" date="2024-03" db="EMBL/GenBank/DDBJ databases">
        <title>Natural products discovery in diverse microorganisms through a two-stage MS feature dereplication strategy.</title>
        <authorList>
            <person name="Zhang R."/>
        </authorList>
    </citation>
    <scope>NUCLEOTIDE SEQUENCE [LARGE SCALE GENOMIC DNA]</scope>
    <source>
        <strain evidence="1 2">18930</strain>
    </source>
</reference>